<dbReference type="GeneID" id="27682595"/>
<keyword evidence="2" id="KW-1185">Reference proteome</keyword>
<dbReference type="EMBL" id="JQFZ01000277">
    <property type="protein sequence ID" value="KGO51731.1"/>
    <property type="molecule type" value="Genomic_DNA"/>
</dbReference>
<dbReference type="RefSeq" id="XP_016594647.1">
    <property type="nucleotide sequence ID" value="XM_016747175.1"/>
</dbReference>
<dbReference type="Proteomes" id="UP000030143">
    <property type="component" value="Unassembled WGS sequence"/>
</dbReference>
<dbReference type="HOGENOM" id="CLU_3014884_0_0_1"/>
<name>A0A0A2JAB6_PENEN</name>
<evidence type="ECO:0000313" key="1">
    <source>
        <dbReference type="EMBL" id="KGO51731.1"/>
    </source>
</evidence>
<protein>
    <submittedName>
        <fullName evidence="1">Uncharacterized protein</fullName>
    </submittedName>
</protein>
<accession>A0A0A2JAB6</accession>
<comment type="caution">
    <text evidence="1">The sequence shown here is derived from an EMBL/GenBank/DDBJ whole genome shotgun (WGS) entry which is preliminary data.</text>
</comment>
<sequence>MGGVKWIQIYRVYWRETCCTTILAIGVCKPTIPVNFGIVLFSRPRKCKPSSAIGVL</sequence>
<gene>
    <name evidence="1" type="ORF">PEX2_099050</name>
</gene>
<dbReference type="AlphaFoldDB" id="A0A0A2JAB6"/>
<evidence type="ECO:0000313" key="2">
    <source>
        <dbReference type="Proteomes" id="UP000030143"/>
    </source>
</evidence>
<proteinExistence type="predicted"/>
<reference evidence="1 2" key="1">
    <citation type="journal article" date="2015" name="Mol. Plant Microbe Interact.">
        <title>Genome, transcriptome, and functional analyses of Penicillium expansum provide new insights into secondary metabolism and pathogenicity.</title>
        <authorList>
            <person name="Ballester A.R."/>
            <person name="Marcet-Houben M."/>
            <person name="Levin E."/>
            <person name="Sela N."/>
            <person name="Selma-Lazaro C."/>
            <person name="Carmona L."/>
            <person name="Wisniewski M."/>
            <person name="Droby S."/>
            <person name="Gonzalez-Candelas L."/>
            <person name="Gabaldon T."/>
        </authorList>
    </citation>
    <scope>NUCLEOTIDE SEQUENCE [LARGE SCALE GENOMIC DNA]</scope>
    <source>
        <strain evidence="1 2">MD-8</strain>
    </source>
</reference>
<organism evidence="1 2">
    <name type="scientific">Penicillium expansum</name>
    <name type="common">Blue mold rot fungus</name>
    <dbReference type="NCBI Taxonomy" id="27334"/>
    <lineage>
        <taxon>Eukaryota</taxon>
        <taxon>Fungi</taxon>
        <taxon>Dikarya</taxon>
        <taxon>Ascomycota</taxon>
        <taxon>Pezizomycotina</taxon>
        <taxon>Eurotiomycetes</taxon>
        <taxon>Eurotiomycetidae</taxon>
        <taxon>Eurotiales</taxon>
        <taxon>Aspergillaceae</taxon>
        <taxon>Penicillium</taxon>
    </lineage>
</organism>